<evidence type="ECO:0000313" key="2">
    <source>
        <dbReference type="Proteomes" id="UP000018733"/>
    </source>
</evidence>
<dbReference type="Pfam" id="PF21983">
    <property type="entry name" value="NikA-like"/>
    <property type="match status" value="1"/>
</dbReference>
<accession>V8QNL0</accession>
<reference evidence="1 2" key="1">
    <citation type="journal article" date="2014" name="Genome Announc.">
        <title>Draft Genome Sequence of Advenella kashmirensis Strain W13003, a Polycyclic Aromatic Hydrocarbon-Degrading Bacterium.</title>
        <authorList>
            <person name="Wang X."/>
            <person name="Jin D."/>
            <person name="Zhou L."/>
            <person name="Wu L."/>
            <person name="An W."/>
            <person name="Zhao L."/>
        </authorList>
    </citation>
    <scope>NUCLEOTIDE SEQUENCE [LARGE SCALE GENOMIC DNA]</scope>
    <source>
        <strain evidence="1 2">W13003</strain>
    </source>
</reference>
<gene>
    <name evidence="1" type="ORF">W822_19245</name>
</gene>
<dbReference type="HOGENOM" id="CLU_104963_0_0_4"/>
<dbReference type="Proteomes" id="UP000018733">
    <property type="component" value="Unassembled WGS sequence"/>
</dbReference>
<sequence>MTAKRIQVYGLTAKQYDRLKAQAENMGLESVSEYAKLVLAQALNTKVSSFDALPVQTAVQISKSQEEQNETEVHWIKPSLKLNSVETAFLREAADYADMSISAFIRLTLLSYLTKTSILTNEEVRALYQSNFQLLRIGRNLNQIARACNAQESVNISSQKMTQVMDVINDHTEKVRDLITANQEKLP</sequence>
<protein>
    <submittedName>
        <fullName evidence="1">Uncharacterized protein</fullName>
    </submittedName>
</protein>
<dbReference type="eggNOG" id="ENOG5032TUK">
    <property type="taxonomic scope" value="Bacteria"/>
</dbReference>
<dbReference type="EMBL" id="AYXT01000013">
    <property type="protein sequence ID" value="ETF00905.1"/>
    <property type="molecule type" value="Genomic_DNA"/>
</dbReference>
<comment type="caution">
    <text evidence="1">The sequence shown here is derived from an EMBL/GenBank/DDBJ whole genome shotgun (WGS) entry which is preliminary data.</text>
</comment>
<name>V8QNL0_9BURK</name>
<dbReference type="STRING" id="1424334.W822_19245"/>
<proteinExistence type="predicted"/>
<dbReference type="RefSeq" id="WP_024006779.1">
    <property type="nucleotide sequence ID" value="NZ_KI650982.1"/>
</dbReference>
<keyword evidence="2" id="KW-1185">Reference proteome</keyword>
<organism evidence="1 2">
    <name type="scientific">Advenella kashmirensis W13003</name>
    <dbReference type="NCBI Taxonomy" id="1424334"/>
    <lineage>
        <taxon>Bacteria</taxon>
        <taxon>Pseudomonadati</taxon>
        <taxon>Pseudomonadota</taxon>
        <taxon>Betaproteobacteria</taxon>
        <taxon>Burkholderiales</taxon>
        <taxon>Alcaligenaceae</taxon>
    </lineage>
</organism>
<evidence type="ECO:0000313" key="1">
    <source>
        <dbReference type="EMBL" id="ETF00905.1"/>
    </source>
</evidence>
<dbReference type="AlphaFoldDB" id="V8QNL0"/>
<dbReference type="InterPro" id="IPR053842">
    <property type="entry name" value="NikA-like"/>
</dbReference>
<dbReference type="PATRIC" id="fig|1424334.3.peg.3867"/>